<keyword evidence="1" id="KW-0812">Transmembrane</keyword>
<dbReference type="Proteomes" id="UP000539957">
    <property type="component" value="Unassembled WGS sequence"/>
</dbReference>
<proteinExistence type="predicted"/>
<keyword evidence="3" id="KW-1185">Reference proteome</keyword>
<reference evidence="2 3" key="1">
    <citation type="submission" date="2020-08" db="EMBL/GenBank/DDBJ databases">
        <title>Functional genomics of gut bacteria from endangered species of beetles.</title>
        <authorList>
            <person name="Carlos-Shanley C."/>
        </authorList>
    </citation>
    <scope>NUCLEOTIDE SEQUENCE [LARGE SCALE GENOMIC DNA]</scope>
    <source>
        <strain evidence="2 3">S00123</strain>
    </source>
</reference>
<evidence type="ECO:0000313" key="3">
    <source>
        <dbReference type="Proteomes" id="UP000539957"/>
    </source>
</evidence>
<organism evidence="2 3">
    <name type="scientific">Brevundimonas bullata</name>
    <dbReference type="NCBI Taxonomy" id="13160"/>
    <lineage>
        <taxon>Bacteria</taxon>
        <taxon>Pseudomonadati</taxon>
        <taxon>Pseudomonadota</taxon>
        <taxon>Alphaproteobacteria</taxon>
        <taxon>Caulobacterales</taxon>
        <taxon>Caulobacteraceae</taxon>
        <taxon>Brevundimonas</taxon>
    </lineage>
</organism>
<feature type="transmembrane region" description="Helical" evidence="1">
    <location>
        <begin position="48"/>
        <end position="79"/>
    </location>
</feature>
<keyword evidence="1" id="KW-1133">Transmembrane helix</keyword>
<sequence>MADWFLTNWQTIYGIGALIAWALFALICFFGVWWFAAERYQFPGLALGWLPGAIAALTAAVVAAALWPLVVVGGIWIAAARSY</sequence>
<evidence type="ECO:0000313" key="2">
    <source>
        <dbReference type="EMBL" id="MBB4799691.1"/>
    </source>
</evidence>
<comment type="caution">
    <text evidence="2">The sequence shown here is derived from an EMBL/GenBank/DDBJ whole genome shotgun (WGS) entry which is preliminary data.</text>
</comment>
<dbReference type="EMBL" id="JACHKY010000007">
    <property type="protein sequence ID" value="MBB4799691.1"/>
    <property type="molecule type" value="Genomic_DNA"/>
</dbReference>
<dbReference type="RefSeq" id="WP_184273442.1">
    <property type="nucleotide sequence ID" value="NZ_JACHKY010000007.1"/>
</dbReference>
<keyword evidence="1" id="KW-0472">Membrane</keyword>
<name>A0A7W7ISH8_9CAUL</name>
<evidence type="ECO:0000256" key="1">
    <source>
        <dbReference type="SAM" id="Phobius"/>
    </source>
</evidence>
<accession>A0A7W7ISH8</accession>
<dbReference type="AlphaFoldDB" id="A0A7W7ISH8"/>
<feature type="transmembrane region" description="Helical" evidence="1">
    <location>
        <begin position="12"/>
        <end position="36"/>
    </location>
</feature>
<protein>
    <submittedName>
        <fullName evidence="2">Uncharacterized protein</fullName>
    </submittedName>
</protein>
<gene>
    <name evidence="2" type="ORF">HNP32_003451</name>
</gene>